<protein>
    <submittedName>
        <fullName evidence="1">Winged helix DNA-binding domain-containing protein</fullName>
    </submittedName>
</protein>
<dbReference type="GO" id="GO:0003677">
    <property type="term" value="F:DNA binding"/>
    <property type="evidence" value="ECO:0007669"/>
    <property type="project" value="UniProtKB-KW"/>
</dbReference>
<dbReference type="InterPro" id="IPR009351">
    <property type="entry name" value="AlkZ-like"/>
</dbReference>
<dbReference type="EMBL" id="CP139960">
    <property type="protein sequence ID" value="WQD38233.1"/>
    <property type="molecule type" value="Genomic_DNA"/>
</dbReference>
<reference evidence="1 2" key="1">
    <citation type="submission" date="2023-12" db="EMBL/GenBank/DDBJ databases">
        <title>Genome sequencing and assembly of bacterial species from a model synthetic community.</title>
        <authorList>
            <person name="Hogle S.L."/>
        </authorList>
    </citation>
    <scope>NUCLEOTIDE SEQUENCE [LARGE SCALE GENOMIC DNA]</scope>
    <source>
        <strain evidence="1 2">HAMBI_3031</strain>
    </source>
</reference>
<proteinExistence type="predicted"/>
<sequence>MKKGDLLQLRLQNQGLLSPRFEKPQDAVAHLGAMQAQDFNMATWAAGLRLKNPGRAAVESAIHSGQLIRTHILRPTWHLVHSKDIRWMMQLSAPYVKKATQFVDKKEGLNDELFKKCRKIIERLLNQADQITKEDILLALSKQRITISSLLTTQIIIRAELEMVLCNGAAKNTYVLFDQRIPPAAALSKTESIVQLAQRYFQSRGPATVKDFAWWSGLGIHEAKTGIAELGPQLEQFIFNDLKYYYLGVEGKTPSTKAVTLLPCYDEYTVGYAEGRAIALPPGLDSAIIGNGIFKPVVLYGNEIVGTWQKNRKTGLAEVQLLDETKAVPPKKLEEGIAAFNRFYQAGIRSK</sequence>
<dbReference type="Proteomes" id="UP001325680">
    <property type="component" value="Chromosome"/>
</dbReference>
<evidence type="ECO:0000313" key="2">
    <source>
        <dbReference type="Proteomes" id="UP001325680"/>
    </source>
</evidence>
<dbReference type="PANTHER" id="PTHR38479">
    <property type="entry name" value="LMO0824 PROTEIN"/>
    <property type="match status" value="1"/>
</dbReference>
<gene>
    <name evidence="1" type="ORF">U0035_21415</name>
</gene>
<keyword evidence="2" id="KW-1185">Reference proteome</keyword>
<keyword evidence="1" id="KW-0238">DNA-binding</keyword>
<name>A0ABZ0W6L2_9BACT</name>
<dbReference type="RefSeq" id="WP_114791006.1">
    <property type="nucleotide sequence ID" value="NZ_CP139960.1"/>
</dbReference>
<organism evidence="1 2">
    <name type="scientific">Niabella yanshanensis</name>
    <dbReference type="NCBI Taxonomy" id="577386"/>
    <lineage>
        <taxon>Bacteria</taxon>
        <taxon>Pseudomonadati</taxon>
        <taxon>Bacteroidota</taxon>
        <taxon>Chitinophagia</taxon>
        <taxon>Chitinophagales</taxon>
        <taxon>Chitinophagaceae</taxon>
        <taxon>Niabella</taxon>
    </lineage>
</organism>
<accession>A0ABZ0W6L2</accession>
<dbReference type="PANTHER" id="PTHR38479:SF2">
    <property type="entry name" value="WINGED HELIX DNA-BINDING DOMAIN-CONTAINING PROTEIN"/>
    <property type="match status" value="1"/>
</dbReference>
<evidence type="ECO:0000313" key="1">
    <source>
        <dbReference type="EMBL" id="WQD38233.1"/>
    </source>
</evidence>
<dbReference type="Pfam" id="PF06224">
    <property type="entry name" value="AlkZ-like"/>
    <property type="match status" value="1"/>
</dbReference>